<dbReference type="InterPro" id="IPR029045">
    <property type="entry name" value="ClpP/crotonase-like_dom_sf"/>
</dbReference>
<dbReference type="Proteomes" id="UP000320393">
    <property type="component" value="Unassembled WGS sequence"/>
</dbReference>
<evidence type="ECO:0000313" key="2">
    <source>
        <dbReference type="EMBL" id="TMJ15772.1"/>
    </source>
</evidence>
<name>A0A537M6A2_9BACT</name>
<proteinExistence type="predicted"/>
<reference evidence="2 3" key="1">
    <citation type="journal article" date="2019" name="Nat. Microbiol.">
        <title>Mediterranean grassland soil C-N compound turnover is dependent on rainfall and depth, and is mediated by genomically divergent microorganisms.</title>
        <authorList>
            <person name="Diamond S."/>
            <person name="Andeer P.F."/>
            <person name="Li Z."/>
            <person name="Crits-Christoph A."/>
            <person name="Burstein D."/>
            <person name="Anantharaman K."/>
            <person name="Lane K.R."/>
            <person name="Thomas B.C."/>
            <person name="Pan C."/>
            <person name="Northen T.R."/>
            <person name="Banfield J.F."/>
        </authorList>
    </citation>
    <scope>NUCLEOTIDE SEQUENCE [LARGE SCALE GENOMIC DNA]</scope>
    <source>
        <strain evidence="2">NP_5</strain>
    </source>
</reference>
<gene>
    <name evidence="2" type="ORF">E6H02_01610</name>
</gene>
<dbReference type="CDD" id="cd06782">
    <property type="entry name" value="cpPDZ_CPP-like"/>
    <property type="match status" value="1"/>
</dbReference>
<dbReference type="Gene3D" id="3.90.226.10">
    <property type="entry name" value="2-enoyl-CoA Hydratase, Chain A, domain 1"/>
    <property type="match status" value="1"/>
</dbReference>
<dbReference type="GO" id="GO:0030288">
    <property type="term" value="C:outer membrane-bounded periplasmic space"/>
    <property type="evidence" value="ECO:0007669"/>
    <property type="project" value="TreeGrafter"/>
</dbReference>
<protein>
    <submittedName>
        <fullName evidence="2">PDZ domain-containing protein</fullName>
    </submittedName>
</protein>
<dbReference type="Gene3D" id="3.30.750.44">
    <property type="match status" value="1"/>
</dbReference>
<dbReference type="GO" id="GO:0008236">
    <property type="term" value="F:serine-type peptidase activity"/>
    <property type="evidence" value="ECO:0007669"/>
    <property type="project" value="InterPro"/>
</dbReference>
<dbReference type="AlphaFoldDB" id="A0A537M6A2"/>
<dbReference type="InterPro" id="IPR041489">
    <property type="entry name" value="PDZ_6"/>
</dbReference>
<dbReference type="GO" id="GO:0004175">
    <property type="term" value="F:endopeptidase activity"/>
    <property type="evidence" value="ECO:0007669"/>
    <property type="project" value="TreeGrafter"/>
</dbReference>
<dbReference type="PANTHER" id="PTHR32060">
    <property type="entry name" value="TAIL-SPECIFIC PROTEASE"/>
    <property type="match status" value="1"/>
</dbReference>
<sequence>MKITALAVVCALCVGLVFIVSADVALGAGADSSLVVAALRVLEQHYFKPVDPVSLLNGAVAGLRNATSLGSDVLPDIPAGLPEAQAISIFRERFARANQTGKLPETDLAYRATREMLDWLRDGDTHYMDPAQFAEQKKKDAGAVVWAGIGVNIRSEKDGAGVGWIFIVDVYPESPAQAAGLKRFDRIVEVDGKPLRNMGAPDAGQLLRGQPGSTVSLVLQRGSGRLTASIVRAPIRLVPRAEMVRPGVAYLKIYYFAEGTGEQVRRALRALAAQGPIRAVVLDLRGNGGGWLSEMQSVAGVFLPAQTVFAQVIHHAGTSPLTATGETLVPSVPLVVLSNGQALAEGIMVGLRSAHRAKIIGEKSAGVGGSGGDFALPAGGMHVTLQMIVGPSSEPIQGAGVTPDTEVALTETDMERGVDTQLDAALRTIGR</sequence>
<dbReference type="InterPro" id="IPR005151">
    <property type="entry name" value="Tail-specific_protease"/>
</dbReference>
<dbReference type="SUPFAM" id="SSF52096">
    <property type="entry name" value="ClpP/crotonase"/>
    <property type="match status" value="1"/>
</dbReference>
<dbReference type="Pfam" id="PF03572">
    <property type="entry name" value="Peptidase_S41"/>
    <property type="match status" value="1"/>
</dbReference>
<organism evidence="2 3">
    <name type="scientific">Candidatus Segetimicrobium genomatis</name>
    <dbReference type="NCBI Taxonomy" id="2569760"/>
    <lineage>
        <taxon>Bacteria</taxon>
        <taxon>Bacillati</taxon>
        <taxon>Candidatus Sysuimicrobiota</taxon>
        <taxon>Candidatus Sysuimicrobiia</taxon>
        <taxon>Candidatus Sysuimicrobiales</taxon>
        <taxon>Candidatus Segetimicrobiaceae</taxon>
        <taxon>Candidatus Segetimicrobium</taxon>
    </lineage>
</organism>
<dbReference type="InterPro" id="IPR036034">
    <property type="entry name" value="PDZ_sf"/>
</dbReference>
<dbReference type="CDD" id="cd06567">
    <property type="entry name" value="Peptidase_S41"/>
    <property type="match status" value="1"/>
</dbReference>
<dbReference type="SMART" id="SM00228">
    <property type="entry name" value="PDZ"/>
    <property type="match status" value="1"/>
</dbReference>
<comment type="caution">
    <text evidence="2">The sequence shown here is derived from an EMBL/GenBank/DDBJ whole genome shotgun (WGS) entry which is preliminary data.</text>
</comment>
<dbReference type="PROSITE" id="PS50106">
    <property type="entry name" value="PDZ"/>
    <property type="match status" value="1"/>
</dbReference>
<evidence type="ECO:0000259" key="1">
    <source>
        <dbReference type="PROSITE" id="PS50106"/>
    </source>
</evidence>
<evidence type="ECO:0000313" key="3">
    <source>
        <dbReference type="Proteomes" id="UP000320393"/>
    </source>
</evidence>
<dbReference type="GO" id="GO:0006508">
    <property type="term" value="P:proteolysis"/>
    <property type="evidence" value="ECO:0007669"/>
    <property type="project" value="InterPro"/>
</dbReference>
<dbReference type="SUPFAM" id="SSF50156">
    <property type="entry name" value="PDZ domain-like"/>
    <property type="match status" value="1"/>
</dbReference>
<dbReference type="PANTHER" id="PTHR32060:SF30">
    <property type="entry name" value="CARBOXY-TERMINAL PROCESSING PROTEASE CTPA"/>
    <property type="match status" value="1"/>
</dbReference>
<dbReference type="SMART" id="SM00245">
    <property type="entry name" value="TSPc"/>
    <property type="match status" value="1"/>
</dbReference>
<dbReference type="InterPro" id="IPR001478">
    <property type="entry name" value="PDZ"/>
</dbReference>
<dbReference type="Pfam" id="PF17820">
    <property type="entry name" value="PDZ_6"/>
    <property type="match status" value="1"/>
</dbReference>
<feature type="domain" description="PDZ" evidence="1">
    <location>
        <begin position="133"/>
        <end position="222"/>
    </location>
</feature>
<accession>A0A537M6A2</accession>
<dbReference type="Gene3D" id="2.30.42.10">
    <property type="match status" value="1"/>
</dbReference>
<dbReference type="EMBL" id="VBAM01000045">
    <property type="protein sequence ID" value="TMJ15772.1"/>
    <property type="molecule type" value="Genomic_DNA"/>
</dbReference>
<dbReference type="GO" id="GO:0007165">
    <property type="term" value="P:signal transduction"/>
    <property type="evidence" value="ECO:0007669"/>
    <property type="project" value="TreeGrafter"/>
</dbReference>